<evidence type="ECO:0000313" key="6">
    <source>
        <dbReference type="Proteomes" id="UP000708208"/>
    </source>
</evidence>
<gene>
    <name evidence="5" type="ORF">AFUS01_LOCUS43814</name>
</gene>
<evidence type="ECO:0000256" key="1">
    <source>
        <dbReference type="ARBA" id="ARBA00040125"/>
    </source>
</evidence>
<dbReference type="EMBL" id="CAJVCH010570179">
    <property type="protein sequence ID" value="CAG7834293.1"/>
    <property type="molecule type" value="Genomic_DNA"/>
</dbReference>
<keyword evidence="6" id="KW-1185">Reference proteome</keyword>
<evidence type="ECO:0000256" key="3">
    <source>
        <dbReference type="SAM" id="MobiDB-lite"/>
    </source>
</evidence>
<evidence type="ECO:0000259" key="4">
    <source>
        <dbReference type="Pfam" id="PF00561"/>
    </source>
</evidence>
<proteinExistence type="predicted"/>
<name>A0A8J2LLQ2_9HEXA</name>
<feature type="domain" description="AB hydrolase-1" evidence="4">
    <location>
        <begin position="113"/>
        <end position="229"/>
    </location>
</feature>
<accession>A0A8J2LLQ2</accession>
<dbReference type="Proteomes" id="UP000708208">
    <property type="component" value="Unassembled WGS sequence"/>
</dbReference>
<evidence type="ECO:0000313" key="5">
    <source>
        <dbReference type="EMBL" id="CAG7834293.1"/>
    </source>
</evidence>
<dbReference type="OrthoDB" id="10249433at2759"/>
<dbReference type="GO" id="GO:0008474">
    <property type="term" value="F:palmitoyl-(protein) hydrolase activity"/>
    <property type="evidence" value="ECO:0007669"/>
    <property type="project" value="TreeGrafter"/>
</dbReference>
<dbReference type="GO" id="GO:0016020">
    <property type="term" value="C:membrane"/>
    <property type="evidence" value="ECO:0007669"/>
    <property type="project" value="TreeGrafter"/>
</dbReference>
<sequence length="267" mass="30256">MGLKNKKVAPASSDEGDEFEKDPPITCTDDCIFMPILVSEGVKSTLLEDKNFVRSFTIEGKAGKIKPKEFVTSMMISPGHFNLPFENIFLKAKDGVTLNAFLIRLEKDREKVPTIILFHGNSGNIGDNITWAVAMFEEILCNIFMLDYRGYGFSEGVPSERGAYWDAQAAFDFIYSRPDLNKDLIVVHGQSIGGAIALDLAVRKRYKSRVAGLIIENTFTSLNLLLRHYSKKCCLRPIRLLFKCFCIYGKDSSGIQKKWLKYFARHW</sequence>
<organism evidence="5 6">
    <name type="scientific">Allacma fusca</name>
    <dbReference type="NCBI Taxonomy" id="39272"/>
    <lineage>
        <taxon>Eukaryota</taxon>
        <taxon>Metazoa</taxon>
        <taxon>Ecdysozoa</taxon>
        <taxon>Arthropoda</taxon>
        <taxon>Hexapoda</taxon>
        <taxon>Collembola</taxon>
        <taxon>Symphypleona</taxon>
        <taxon>Sminthuridae</taxon>
        <taxon>Allacma</taxon>
    </lineage>
</organism>
<protein>
    <recommendedName>
        <fullName evidence="1">Protein ABHD13</fullName>
    </recommendedName>
    <alternativeName>
        <fullName evidence="2">Alpha/beta hydrolase domain-containing protein 13</fullName>
    </alternativeName>
</protein>
<dbReference type="PANTHER" id="PTHR12277:SF81">
    <property type="entry name" value="PROTEIN ABHD13"/>
    <property type="match status" value="1"/>
</dbReference>
<dbReference type="Pfam" id="PF00561">
    <property type="entry name" value="Abhydrolase_1"/>
    <property type="match status" value="1"/>
</dbReference>
<evidence type="ECO:0000256" key="2">
    <source>
        <dbReference type="ARBA" id="ARBA00042701"/>
    </source>
</evidence>
<reference evidence="5" key="1">
    <citation type="submission" date="2021-06" db="EMBL/GenBank/DDBJ databases">
        <authorList>
            <person name="Hodson N. C."/>
            <person name="Mongue J. A."/>
            <person name="Jaron S. K."/>
        </authorList>
    </citation>
    <scope>NUCLEOTIDE SEQUENCE</scope>
</reference>
<dbReference type="PANTHER" id="PTHR12277">
    <property type="entry name" value="ALPHA/BETA HYDROLASE DOMAIN-CONTAINING PROTEIN"/>
    <property type="match status" value="1"/>
</dbReference>
<dbReference type="InterPro" id="IPR000073">
    <property type="entry name" value="AB_hydrolase_1"/>
</dbReference>
<comment type="caution">
    <text evidence="5">The sequence shown here is derived from an EMBL/GenBank/DDBJ whole genome shotgun (WGS) entry which is preliminary data.</text>
</comment>
<dbReference type="AlphaFoldDB" id="A0A8J2LLQ2"/>
<feature type="region of interest" description="Disordered" evidence="3">
    <location>
        <begin position="1"/>
        <end position="22"/>
    </location>
</feature>